<comment type="caution">
    <text evidence="1">The sequence shown here is derived from an EMBL/GenBank/DDBJ whole genome shotgun (WGS) entry which is preliminary data.</text>
</comment>
<proteinExistence type="predicted"/>
<dbReference type="EMBL" id="AZMM01014222">
    <property type="protein sequence ID" value="ETJ31277.1"/>
    <property type="molecule type" value="Genomic_DNA"/>
</dbReference>
<sequence>MLPGAGPKRLLSAVRALFVDDLLEEVVAFVIDQDKRREIFYFDFPDSFHT</sequence>
<dbReference type="AlphaFoldDB" id="W1XM18"/>
<evidence type="ECO:0000313" key="1">
    <source>
        <dbReference type="EMBL" id="ETJ31277.1"/>
    </source>
</evidence>
<name>W1XM18_9ZZZZ</name>
<feature type="non-terminal residue" evidence="1">
    <location>
        <position position="50"/>
    </location>
</feature>
<gene>
    <name evidence="1" type="ORF">Q604_UNBC14222G0001</name>
</gene>
<accession>W1XM18</accession>
<protein>
    <submittedName>
        <fullName evidence="1">Uncharacterized protein</fullName>
    </submittedName>
</protein>
<organism evidence="1">
    <name type="scientific">human gut metagenome</name>
    <dbReference type="NCBI Taxonomy" id="408170"/>
    <lineage>
        <taxon>unclassified sequences</taxon>
        <taxon>metagenomes</taxon>
        <taxon>organismal metagenomes</taxon>
    </lineage>
</organism>
<reference evidence="1" key="1">
    <citation type="submission" date="2013-12" db="EMBL/GenBank/DDBJ databases">
        <title>A Varibaculum cambriense genome reconstructed from a premature infant gut community with otherwise low bacterial novelty that shifts toward anaerobic metabolism during the third week of life.</title>
        <authorList>
            <person name="Brown C.T."/>
            <person name="Sharon I."/>
            <person name="Thomas B.C."/>
            <person name="Castelle C.J."/>
            <person name="Morowitz M.J."/>
            <person name="Banfield J.F."/>
        </authorList>
    </citation>
    <scope>NUCLEOTIDE SEQUENCE</scope>
</reference>